<sequence length="278" mass="32791">MELLSLPPELIHNILHFVDWDDILSFISTTKYVTDSILSKSDISRLRRNCRDRLLFWETERRIERGWSVEPNVKRGAWSQHAQRYGQRIMSPWYGARNDPDTLEEIPDTLPAQYDVSAHDKYGRQPRIEGDEYWWWTYSHICALCAAEAGYTMEQVLNSEPRKDTLRAKMKQRNRRSMLASLERRQDRGRKMRASLGIQEPCGLLDIERMKLEDDPFPKFQPAPVLLYRGQALDEEWKAQILNHMNGKTSAAQIQADIDKRRNTMHPSVYRRMDINNQ</sequence>
<dbReference type="OrthoDB" id="10514034at2759"/>
<dbReference type="RefSeq" id="XP_056066275.1">
    <property type="nucleotide sequence ID" value="XM_056219148.1"/>
</dbReference>
<proteinExistence type="predicted"/>
<name>A0A9W9C5G9_9PLEO</name>
<feature type="domain" description="F-box" evidence="1">
    <location>
        <begin position="1"/>
        <end position="46"/>
    </location>
</feature>
<gene>
    <name evidence="2" type="ORF">N0V89_010404</name>
</gene>
<comment type="caution">
    <text evidence="2">The sequence shown here is derived from an EMBL/GenBank/DDBJ whole genome shotgun (WGS) entry which is preliminary data.</text>
</comment>
<protein>
    <recommendedName>
        <fullName evidence="1">F-box domain-containing protein</fullName>
    </recommendedName>
</protein>
<evidence type="ECO:0000259" key="1">
    <source>
        <dbReference type="PROSITE" id="PS50181"/>
    </source>
</evidence>
<dbReference type="GeneID" id="80913934"/>
<dbReference type="InterPro" id="IPR001810">
    <property type="entry name" value="F-box_dom"/>
</dbReference>
<keyword evidence="3" id="KW-1185">Reference proteome</keyword>
<reference evidence="2" key="1">
    <citation type="submission" date="2022-10" db="EMBL/GenBank/DDBJ databases">
        <title>Tapping the CABI collections for fungal endophytes: first genome assemblies for Collariella, Neodidymelliopsis, Ascochyta clinopodiicola, Didymella pomorum, Didymosphaeria variabile, Neocosmospora piperis and Neocucurbitaria cava.</title>
        <authorList>
            <person name="Hill R."/>
        </authorList>
    </citation>
    <scope>NUCLEOTIDE SEQUENCE</scope>
    <source>
        <strain evidence="2">IMI 356815</strain>
    </source>
</reference>
<accession>A0A9W9C5G9</accession>
<dbReference type="Proteomes" id="UP001140513">
    <property type="component" value="Unassembled WGS sequence"/>
</dbReference>
<evidence type="ECO:0000313" key="3">
    <source>
        <dbReference type="Proteomes" id="UP001140513"/>
    </source>
</evidence>
<dbReference type="EMBL" id="JAPEUX010000008">
    <property type="protein sequence ID" value="KAJ4346475.1"/>
    <property type="molecule type" value="Genomic_DNA"/>
</dbReference>
<dbReference type="AlphaFoldDB" id="A0A9W9C5G9"/>
<dbReference type="PROSITE" id="PS50181">
    <property type="entry name" value="FBOX"/>
    <property type="match status" value="1"/>
</dbReference>
<organism evidence="2 3">
    <name type="scientific">Didymosphaeria variabile</name>
    <dbReference type="NCBI Taxonomy" id="1932322"/>
    <lineage>
        <taxon>Eukaryota</taxon>
        <taxon>Fungi</taxon>
        <taxon>Dikarya</taxon>
        <taxon>Ascomycota</taxon>
        <taxon>Pezizomycotina</taxon>
        <taxon>Dothideomycetes</taxon>
        <taxon>Pleosporomycetidae</taxon>
        <taxon>Pleosporales</taxon>
        <taxon>Massarineae</taxon>
        <taxon>Didymosphaeriaceae</taxon>
        <taxon>Didymosphaeria</taxon>
    </lineage>
</organism>
<evidence type="ECO:0000313" key="2">
    <source>
        <dbReference type="EMBL" id="KAJ4346475.1"/>
    </source>
</evidence>